<feature type="signal peptide" evidence="2">
    <location>
        <begin position="1"/>
        <end position="22"/>
    </location>
</feature>
<evidence type="ECO:0000256" key="1">
    <source>
        <dbReference type="SAM" id="Phobius"/>
    </source>
</evidence>
<organism evidence="3 4">
    <name type="scientific">Plasmodiophora brassicae</name>
    <name type="common">Clubroot disease agent</name>
    <dbReference type="NCBI Taxonomy" id="37360"/>
    <lineage>
        <taxon>Eukaryota</taxon>
        <taxon>Sar</taxon>
        <taxon>Rhizaria</taxon>
        <taxon>Endomyxa</taxon>
        <taxon>Phytomyxea</taxon>
        <taxon>Plasmodiophorida</taxon>
        <taxon>Plasmodiophoridae</taxon>
        <taxon>Plasmodiophora</taxon>
    </lineage>
</organism>
<feature type="chain" id="PRO_5018298617" evidence="2">
    <location>
        <begin position="23"/>
        <end position="377"/>
    </location>
</feature>
<dbReference type="EMBL" id="OVEO01000002">
    <property type="protein sequence ID" value="SPQ93863.1"/>
    <property type="molecule type" value="Genomic_DNA"/>
</dbReference>
<dbReference type="GO" id="GO:0038023">
    <property type="term" value="F:signaling receptor activity"/>
    <property type="evidence" value="ECO:0007669"/>
    <property type="project" value="InterPro"/>
</dbReference>
<keyword evidence="3" id="KW-0496">Mitochondrion</keyword>
<evidence type="ECO:0000313" key="3">
    <source>
        <dbReference type="EMBL" id="SPQ93863.1"/>
    </source>
</evidence>
<keyword evidence="1" id="KW-0812">Transmembrane</keyword>
<protein>
    <submittedName>
        <fullName evidence="3">Uncharacterized protein</fullName>
    </submittedName>
</protein>
<evidence type="ECO:0000313" key="4">
    <source>
        <dbReference type="Proteomes" id="UP000290189"/>
    </source>
</evidence>
<dbReference type="GO" id="GO:0009897">
    <property type="term" value="C:external side of plasma membrane"/>
    <property type="evidence" value="ECO:0007669"/>
    <property type="project" value="TreeGrafter"/>
</dbReference>
<dbReference type="InterPro" id="IPR012493">
    <property type="entry name" value="Renin_rcpt"/>
</dbReference>
<accession>A0A3P3Y109</accession>
<dbReference type="AlphaFoldDB" id="A0A3P3Y109"/>
<geneLocation type="mitochondrion" evidence="3"/>
<proteinExistence type="predicted"/>
<dbReference type="Proteomes" id="UP000290189">
    <property type="component" value="Unassembled WGS sequence"/>
</dbReference>
<name>A0A3P3Y109_PLABS</name>
<evidence type="ECO:0000256" key="2">
    <source>
        <dbReference type="SAM" id="SignalP"/>
    </source>
</evidence>
<reference evidence="3 4" key="1">
    <citation type="submission" date="2018-03" db="EMBL/GenBank/DDBJ databases">
        <authorList>
            <person name="Fogelqvist J."/>
        </authorList>
    </citation>
    <scope>NUCLEOTIDE SEQUENCE [LARGE SCALE GENOMIC DNA]</scope>
</reference>
<keyword evidence="2" id="KW-0732">Signal</keyword>
<dbReference type="PANTHER" id="PTHR13351:SF1">
    <property type="entry name" value="RENIN RECEPTOR"/>
    <property type="match status" value="1"/>
</dbReference>
<feature type="transmembrane region" description="Helical" evidence="1">
    <location>
        <begin position="334"/>
        <end position="354"/>
    </location>
</feature>
<keyword evidence="1" id="KW-0472">Membrane</keyword>
<keyword evidence="1" id="KW-1133">Transmembrane helix</keyword>
<sequence length="377" mass="40419">MTAGSGWRLIVVAVAAVVVVDARRDFVVSSVDADQHTAMVLADGTTDRIGSLADIGGRIASWFAVDDGATVDLLRKRPSSVLVVIVSGASPEMALPRLNMAGKSQFPVDDLPQPRDLLSIMRAALNSAPFSIADVIRRSFTGEHVVAVSDSEAACAILGGCASTTASSDLSETYPDLVDMLQKLDRESDAVRAFVSELTMMDEALRRPAPSPSLVVLPIASLEKVQRQVGIWSKQTDACLAIIDYLVAHWIAGRTSIVLLAPPADLAYLGPHVHAAVRHLTGSDHAHFPIVTLSDDTDPDTLSSKLGDKVRVRPASSSSRVTDGTEPNPGLYQIVLWTSVLLVVLVLVSLCSLCSDNTRRDTLLYSKFNPSWDKKTR</sequence>
<gene>
    <name evidence="3" type="ORF">PLBR_LOCUS1078</name>
</gene>
<dbReference type="PANTHER" id="PTHR13351">
    <property type="entry name" value="RENIN RECEPTOR"/>
    <property type="match status" value="1"/>
</dbReference>